<keyword evidence="3" id="KW-1185">Reference proteome</keyword>
<evidence type="ECO:0000256" key="1">
    <source>
        <dbReference type="SAM" id="Phobius"/>
    </source>
</evidence>
<accession>A0A9W4WVP0</accession>
<evidence type="ECO:0000313" key="2">
    <source>
        <dbReference type="EMBL" id="CAI2190272.1"/>
    </source>
</evidence>
<feature type="transmembrane region" description="Helical" evidence="1">
    <location>
        <begin position="139"/>
        <end position="159"/>
    </location>
</feature>
<keyword evidence="1" id="KW-0472">Membrane</keyword>
<evidence type="ECO:0000313" key="3">
    <source>
        <dbReference type="Proteomes" id="UP001153678"/>
    </source>
</evidence>
<gene>
    <name evidence="2" type="ORF">FWILDA_LOCUS14493</name>
</gene>
<comment type="caution">
    <text evidence="2">The sequence shown here is derived from an EMBL/GenBank/DDBJ whole genome shotgun (WGS) entry which is preliminary data.</text>
</comment>
<feature type="transmembrane region" description="Helical" evidence="1">
    <location>
        <begin position="20"/>
        <end position="48"/>
    </location>
</feature>
<keyword evidence="1" id="KW-0812">Transmembrane</keyword>
<reference evidence="2" key="1">
    <citation type="submission" date="2022-08" db="EMBL/GenBank/DDBJ databases">
        <authorList>
            <person name="Kallberg Y."/>
            <person name="Tangrot J."/>
            <person name="Rosling A."/>
        </authorList>
    </citation>
    <scope>NUCLEOTIDE SEQUENCE</scope>
    <source>
        <strain evidence="2">Wild A</strain>
    </source>
</reference>
<protein>
    <submittedName>
        <fullName evidence="2">19665_t:CDS:1</fullName>
    </submittedName>
</protein>
<dbReference type="AlphaFoldDB" id="A0A9W4WVP0"/>
<dbReference type="Proteomes" id="UP001153678">
    <property type="component" value="Unassembled WGS sequence"/>
</dbReference>
<sequence>MGAKYLELDWNRDDESIPYISSLACLILDIKFILFFKVFESFGVYFAIISGWRPFSKTNLGDLNDANNPWKITEKYHQVYEGQNGTKYLSNFTLYKEPEGQTNYFTNSYNSIFAMYLFLTGNNPLNAWSFDDNIPLATLMALFSFIVVIYLMNLLIGLLNKAIDADDDRAQYIAQKAEILKEIELFYLSPDQRRWKSWFPDIA</sequence>
<proteinExistence type="predicted"/>
<keyword evidence="1" id="KW-1133">Transmembrane helix</keyword>
<dbReference type="OrthoDB" id="2352140at2759"/>
<name>A0A9W4WVP0_9GLOM</name>
<organism evidence="2 3">
    <name type="scientific">Funneliformis geosporum</name>
    <dbReference type="NCBI Taxonomy" id="1117311"/>
    <lineage>
        <taxon>Eukaryota</taxon>
        <taxon>Fungi</taxon>
        <taxon>Fungi incertae sedis</taxon>
        <taxon>Mucoromycota</taxon>
        <taxon>Glomeromycotina</taxon>
        <taxon>Glomeromycetes</taxon>
        <taxon>Glomerales</taxon>
        <taxon>Glomeraceae</taxon>
        <taxon>Funneliformis</taxon>
    </lineage>
</organism>
<dbReference type="EMBL" id="CAMKVN010006432">
    <property type="protein sequence ID" value="CAI2190272.1"/>
    <property type="molecule type" value="Genomic_DNA"/>
</dbReference>